<proteinExistence type="predicted"/>
<evidence type="ECO:0000256" key="1">
    <source>
        <dbReference type="SAM" id="Phobius"/>
    </source>
</evidence>
<dbReference type="OrthoDB" id="283083at2"/>
<dbReference type="Pfam" id="PF14316">
    <property type="entry name" value="DUF4381"/>
    <property type="match status" value="1"/>
</dbReference>
<organism evidence="2 3">
    <name type="scientific">Motilimonas pumila</name>
    <dbReference type="NCBI Taxonomy" id="2303987"/>
    <lineage>
        <taxon>Bacteria</taxon>
        <taxon>Pseudomonadati</taxon>
        <taxon>Pseudomonadota</taxon>
        <taxon>Gammaproteobacteria</taxon>
        <taxon>Alteromonadales</taxon>
        <taxon>Alteromonadales genera incertae sedis</taxon>
        <taxon>Motilimonas</taxon>
    </lineage>
</organism>
<dbReference type="EMBL" id="QZCH01000003">
    <property type="protein sequence ID" value="RJG49914.1"/>
    <property type="molecule type" value="Genomic_DNA"/>
</dbReference>
<comment type="caution">
    <text evidence="2">The sequence shown here is derived from an EMBL/GenBank/DDBJ whole genome shotgun (WGS) entry which is preliminary data.</text>
</comment>
<gene>
    <name evidence="2" type="ORF">D1Z90_04525</name>
</gene>
<keyword evidence="1" id="KW-1133">Transmembrane helix</keyword>
<protein>
    <submittedName>
        <fullName evidence="2">DUF4381 domain-containing protein</fullName>
    </submittedName>
</protein>
<accession>A0A418YHV3</accession>
<dbReference type="Proteomes" id="UP000283255">
    <property type="component" value="Unassembled WGS sequence"/>
</dbReference>
<reference evidence="2 3" key="1">
    <citation type="submission" date="2018-09" db="EMBL/GenBank/DDBJ databases">
        <authorList>
            <person name="Wang F."/>
        </authorList>
    </citation>
    <scope>NUCLEOTIDE SEQUENCE [LARGE SCALE GENOMIC DNA]</scope>
    <source>
        <strain evidence="2 3">PLHSC7-2</strain>
    </source>
</reference>
<dbReference type="RefSeq" id="WP_119909560.1">
    <property type="nucleotide sequence ID" value="NZ_QZCH01000003.1"/>
</dbReference>
<dbReference type="InterPro" id="IPR025489">
    <property type="entry name" value="DUF4381"/>
</dbReference>
<feature type="transmembrane region" description="Helical" evidence="1">
    <location>
        <begin position="18"/>
        <end position="41"/>
    </location>
</feature>
<keyword evidence="1" id="KW-0812">Transmembrane</keyword>
<name>A0A418YHV3_9GAMM</name>
<keyword evidence="1" id="KW-0472">Membrane</keyword>
<evidence type="ECO:0000313" key="2">
    <source>
        <dbReference type="EMBL" id="RJG49914.1"/>
    </source>
</evidence>
<dbReference type="AlphaFoldDB" id="A0A418YHV3"/>
<evidence type="ECO:0000313" key="3">
    <source>
        <dbReference type="Proteomes" id="UP000283255"/>
    </source>
</evidence>
<reference evidence="2 3" key="2">
    <citation type="submission" date="2019-01" db="EMBL/GenBank/DDBJ databases">
        <title>Motilimonas pumilus sp. nov., isolated from the gut of sea cucumber (Apostichopus japonicus).</title>
        <authorList>
            <person name="Wang F.-Q."/>
            <person name="Ren L.-H."/>
            <person name="Lin Y.-W."/>
            <person name="Sun G.-H."/>
            <person name="Du Z.-J."/>
            <person name="Zhao J.-X."/>
            <person name="Liu X.-J."/>
            <person name="Liu L.-J."/>
        </authorList>
    </citation>
    <scope>NUCLEOTIDE SEQUENCE [LARGE SCALE GENOMIC DNA]</scope>
    <source>
        <strain evidence="2 3">PLHSC7-2</strain>
    </source>
</reference>
<sequence>MDDISQLAGLIMPEQVSWWPLAIGWWWLLSAIFICSCFVAMRRWHRWQQSSYRREAVAQVEQLSQQQAAQLPTILGKVYTVSLHHVCAAKWPSSVLEYLQQQHALPAEQQSLLQRIAFQAPERWSMTADGFEQLKQTTVAWIKEHRIEPI</sequence>
<keyword evidence="3" id="KW-1185">Reference proteome</keyword>